<reference evidence="10 11" key="1">
    <citation type="submission" date="2023-01" db="EMBL/GenBank/DDBJ databases">
        <title>Analysis of 21 Apiospora genomes using comparative genomics revels a genus with tremendous synthesis potential of carbohydrate active enzymes and secondary metabolites.</title>
        <authorList>
            <person name="Sorensen T."/>
        </authorList>
    </citation>
    <scope>NUCLEOTIDE SEQUENCE [LARGE SCALE GENOMIC DNA]</scope>
    <source>
        <strain evidence="10 11">CBS 24483</strain>
    </source>
</reference>
<accession>A0ABR1QNA8</accession>
<keyword evidence="4" id="KW-1133">Transmembrane helix</keyword>
<dbReference type="PROSITE" id="PS51212">
    <property type="entry name" value="WSC"/>
    <property type="match status" value="2"/>
</dbReference>
<evidence type="ECO:0000313" key="11">
    <source>
        <dbReference type="Proteomes" id="UP001391051"/>
    </source>
</evidence>
<keyword evidence="3 8" id="KW-0732">Signal</keyword>
<name>A0ABR1QNA8_9PEZI</name>
<sequence length="284" mass="30415">MLLFFVLAALFSRTVLAQAPGPTSFSGVPAVGSVAKDWKYLGCSTEIPGRALTGLSFSNDSMTIEACQAFCTKNNFPLSGVEYGRECYCGRFLAPPRAGSTTTTATCRARATRSKWPAAAQDGPGRQLAADDRMTIPMCTQACQGAGYAFAGLEYGRECWCGATKSGDLEDASDPMCAMQCDMPCGGDANTICGGRGAIGIFKDGSKNVKRTAKVRRHHGEDHDGDGSGKGKRDHHEQAEDDYRDFGHGPVNVDIGARKGRFVKVVRRSPDGQRQVEREEPVAL</sequence>
<evidence type="ECO:0000256" key="4">
    <source>
        <dbReference type="ARBA" id="ARBA00022989"/>
    </source>
</evidence>
<keyword evidence="6" id="KW-0325">Glycoprotein</keyword>
<evidence type="ECO:0000256" key="1">
    <source>
        <dbReference type="ARBA" id="ARBA00004167"/>
    </source>
</evidence>
<evidence type="ECO:0000256" key="8">
    <source>
        <dbReference type="SAM" id="SignalP"/>
    </source>
</evidence>
<gene>
    <name evidence="10" type="ORF">PG986_004680</name>
</gene>
<keyword evidence="11" id="KW-1185">Reference proteome</keyword>
<dbReference type="RefSeq" id="XP_066703529.1">
    <property type="nucleotide sequence ID" value="XM_066840902.1"/>
</dbReference>
<evidence type="ECO:0000313" key="10">
    <source>
        <dbReference type="EMBL" id="KAK7959826.1"/>
    </source>
</evidence>
<feature type="chain" id="PRO_5047169721" description="WSC domain-containing protein" evidence="8">
    <location>
        <begin position="18"/>
        <end position="284"/>
    </location>
</feature>
<dbReference type="PANTHER" id="PTHR24269">
    <property type="entry name" value="KREMEN PROTEIN"/>
    <property type="match status" value="1"/>
</dbReference>
<dbReference type="SMART" id="SM00321">
    <property type="entry name" value="WSC"/>
    <property type="match status" value="2"/>
</dbReference>
<feature type="domain" description="WSC" evidence="9">
    <location>
        <begin position="101"/>
        <end position="205"/>
    </location>
</feature>
<feature type="domain" description="WSC" evidence="9">
    <location>
        <begin position="37"/>
        <end position="90"/>
    </location>
</feature>
<evidence type="ECO:0000259" key="9">
    <source>
        <dbReference type="PROSITE" id="PS51212"/>
    </source>
</evidence>
<proteinExistence type="predicted"/>
<dbReference type="GeneID" id="92073964"/>
<dbReference type="EMBL" id="JAQQWE010000003">
    <property type="protein sequence ID" value="KAK7959826.1"/>
    <property type="molecule type" value="Genomic_DNA"/>
</dbReference>
<dbReference type="PANTHER" id="PTHR24269:SF16">
    <property type="entry name" value="PROTEIN SLG1"/>
    <property type="match status" value="1"/>
</dbReference>
<evidence type="ECO:0000256" key="6">
    <source>
        <dbReference type="ARBA" id="ARBA00023180"/>
    </source>
</evidence>
<comment type="subcellular location">
    <subcellularLocation>
        <location evidence="1">Membrane</location>
        <topology evidence="1">Single-pass membrane protein</topology>
    </subcellularLocation>
</comment>
<evidence type="ECO:0000256" key="5">
    <source>
        <dbReference type="ARBA" id="ARBA00023136"/>
    </source>
</evidence>
<dbReference type="Proteomes" id="UP001391051">
    <property type="component" value="Unassembled WGS sequence"/>
</dbReference>
<evidence type="ECO:0000256" key="3">
    <source>
        <dbReference type="ARBA" id="ARBA00022729"/>
    </source>
</evidence>
<keyword evidence="2" id="KW-0812">Transmembrane</keyword>
<feature type="compositionally biased region" description="Basic and acidic residues" evidence="7">
    <location>
        <begin position="219"/>
        <end position="238"/>
    </location>
</feature>
<feature type="signal peptide" evidence="8">
    <location>
        <begin position="1"/>
        <end position="17"/>
    </location>
</feature>
<dbReference type="InterPro" id="IPR002889">
    <property type="entry name" value="WSC_carb-bd"/>
</dbReference>
<evidence type="ECO:0000256" key="2">
    <source>
        <dbReference type="ARBA" id="ARBA00022692"/>
    </source>
</evidence>
<organism evidence="10 11">
    <name type="scientific">Apiospora aurea</name>
    <dbReference type="NCBI Taxonomy" id="335848"/>
    <lineage>
        <taxon>Eukaryota</taxon>
        <taxon>Fungi</taxon>
        <taxon>Dikarya</taxon>
        <taxon>Ascomycota</taxon>
        <taxon>Pezizomycotina</taxon>
        <taxon>Sordariomycetes</taxon>
        <taxon>Xylariomycetidae</taxon>
        <taxon>Amphisphaeriales</taxon>
        <taxon>Apiosporaceae</taxon>
        <taxon>Apiospora</taxon>
    </lineage>
</organism>
<dbReference type="InterPro" id="IPR051836">
    <property type="entry name" value="Kremen_rcpt"/>
</dbReference>
<comment type="caution">
    <text evidence="10">The sequence shown here is derived from an EMBL/GenBank/DDBJ whole genome shotgun (WGS) entry which is preliminary data.</text>
</comment>
<evidence type="ECO:0000256" key="7">
    <source>
        <dbReference type="SAM" id="MobiDB-lite"/>
    </source>
</evidence>
<dbReference type="Pfam" id="PF01822">
    <property type="entry name" value="WSC"/>
    <property type="match status" value="2"/>
</dbReference>
<keyword evidence="5" id="KW-0472">Membrane</keyword>
<protein>
    <recommendedName>
        <fullName evidence="9">WSC domain-containing protein</fullName>
    </recommendedName>
</protein>
<feature type="region of interest" description="Disordered" evidence="7">
    <location>
        <begin position="214"/>
        <end position="260"/>
    </location>
</feature>